<proteinExistence type="predicted"/>
<organism evidence="1 2">
    <name type="scientific">Artomyces pyxidatus</name>
    <dbReference type="NCBI Taxonomy" id="48021"/>
    <lineage>
        <taxon>Eukaryota</taxon>
        <taxon>Fungi</taxon>
        <taxon>Dikarya</taxon>
        <taxon>Basidiomycota</taxon>
        <taxon>Agaricomycotina</taxon>
        <taxon>Agaricomycetes</taxon>
        <taxon>Russulales</taxon>
        <taxon>Auriscalpiaceae</taxon>
        <taxon>Artomyces</taxon>
    </lineage>
</organism>
<name>A0ACB8TFU2_9AGAM</name>
<reference evidence="1" key="2">
    <citation type="journal article" date="2022" name="New Phytol.">
        <title>Evolutionary transition to the ectomycorrhizal habit in the genomes of a hyperdiverse lineage of mushroom-forming fungi.</title>
        <authorList>
            <person name="Looney B."/>
            <person name="Miyauchi S."/>
            <person name="Morin E."/>
            <person name="Drula E."/>
            <person name="Courty P.E."/>
            <person name="Kohler A."/>
            <person name="Kuo A."/>
            <person name="LaButti K."/>
            <person name="Pangilinan J."/>
            <person name="Lipzen A."/>
            <person name="Riley R."/>
            <person name="Andreopoulos W."/>
            <person name="He G."/>
            <person name="Johnson J."/>
            <person name="Nolan M."/>
            <person name="Tritt A."/>
            <person name="Barry K.W."/>
            <person name="Grigoriev I.V."/>
            <person name="Nagy L.G."/>
            <person name="Hibbett D."/>
            <person name="Henrissat B."/>
            <person name="Matheny P.B."/>
            <person name="Labbe J."/>
            <person name="Martin F.M."/>
        </authorList>
    </citation>
    <scope>NUCLEOTIDE SEQUENCE</scope>
    <source>
        <strain evidence="1">HHB10654</strain>
    </source>
</reference>
<comment type="caution">
    <text evidence="1">The sequence shown here is derived from an EMBL/GenBank/DDBJ whole genome shotgun (WGS) entry which is preliminary data.</text>
</comment>
<dbReference type="Proteomes" id="UP000814140">
    <property type="component" value="Unassembled WGS sequence"/>
</dbReference>
<keyword evidence="2" id="KW-1185">Reference proteome</keyword>
<reference evidence="1" key="1">
    <citation type="submission" date="2021-03" db="EMBL/GenBank/DDBJ databases">
        <authorList>
            <consortium name="DOE Joint Genome Institute"/>
            <person name="Ahrendt S."/>
            <person name="Looney B.P."/>
            <person name="Miyauchi S."/>
            <person name="Morin E."/>
            <person name="Drula E."/>
            <person name="Courty P.E."/>
            <person name="Chicoki N."/>
            <person name="Fauchery L."/>
            <person name="Kohler A."/>
            <person name="Kuo A."/>
            <person name="Labutti K."/>
            <person name="Pangilinan J."/>
            <person name="Lipzen A."/>
            <person name="Riley R."/>
            <person name="Andreopoulos W."/>
            <person name="He G."/>
            <person name="Johnson J."/>
            <person name="Barry K.W."/>
            <person name="Grigoriev I.V."/>
            <person name="Nagy L."/>
            <person name="Hibbett D."/>
            <person name="Henrissat B."/>
            <person name="Matheny P.B."/>
            <person name="Labbe J."/>
            <person name="Martin F."/>
        </authorList>
    </citation>
    <scope>NUCLEOTIDE SEQUENCE</scope>
    <source>
        <strain evidence="1">HHB10654</strain>
    </source>
</reference>
<accession>A0ACB8TFU2</accession>
<dbReference type="EMBL" id="MU277190">
    <property type="protein sequence ID" value="KAI0067266.1"/>
    <property type="molecule type" value="Genomic_DNA"/>
</dbReference>
<protein>
    <submittedName>
        <fullName evidence="1">Beta-1,4-endoxylanase</fullName>
    </submittedName>
</protein>
<gene>
    <name evidence="1" type="ORF">BV25DRAFT_1795220</name>
</gene>
<evidence type="ECO:0000313" key="1">
    <source>
        <dbReference type="EMBL" id="KAI0067266.1"/>
    </source>
</evidence>
<evidence type="ECO:0000313" key="2">
    <source>
        <dbReference type="Proteomes" id="UP000814140"/>
    </source>
</evidence>
<sequence length="412" mass="44085">MVKFTPSLVGIAAIVSIVSANQDVWGQCGGIDWTGTTTCTAGNSCQYQNAHYSQCIPVSILEQSASVTSIVSSGSTPTISGGLPGATSQAKLNTVAKMSGKKYFGTATDNPELDDTAYTAILNDNRQFGQLTPANSMKWDATEPARGTFTFTEGDQIANLAKSNGQLLRGHNCVWHNQLPSWVTSGNFDAPTLQSIITTHCSTVVGHYKGQPITTRVNIVSLMSHHAEPFNDDGTFQTDVFFETLNTSYITTALNAAKAADPSTKLYINEFNIEFEGTDSTAMQNLIKSLKSAGTQIDGIGMQFHMIVGELPGGLASNMQAFASLGVEVAITELDIRMTLPATAALYEQQKADYQTVISACQSVSECIGITIWDWTDEFSWIPGTFAGQGAACPWDATFLRKPAFDGIVAGF</sequence>